<evidence type="ECO:0000313" key="1">
    <source>
        <dbReference type="EMBL" id="BES80560.1"/>
    </source>
</evidence>
<dbReference type="RefSeq" id="WP_338250907.1">
    <property type="nucleotide sequence ID" value="NZ_AP028907.1"/>
</dbReference>
<evidence type="ECO:0000313" key="2">
    <source>
        <dbReference type="Proteomes" id="UP001341135"/>
    </source>
</evidence>
<name>A0ABN6ZQ54_9CREN</name>
<sequence>MENSYCSRKSDEIIHFVTWRMDNMPDYKDWVMSMLRAWGAMLNEANNQRSLLPFASLALTHLGVGLTATYVIEGASPEEALKKAKEELCAVYKASLELLDKAFQQGKIMEIIEESMREAEEAVQSEGVEQAREGS</sequence>
<dbReference type="Proteomes" id="UP001341135">
    <property type="component" value="Chromosome"/>
</dbReference>
<dbReference type="EMBL" id="AP028907">
    <property type="protein sequence ID" value="BES80560.1"/>
    <property type="molecule type" value="Genomic_DNA"/>
</dbReference>
<keyword evidence="2" id="KW-1185">Reference proteome</keyword>
<protein>
    <submittedName>
        <fullName evidence="1">Uncharacterized protein</fullName>
    </submittedName>
</protein>
<dbReference type="GeneID" id="89288148"/>
<organism evidence="1 2">
    <name type="scientific">Pyrodictium abyssi</name>
    <dbReference type="NCBI Taxonomy" id="54256"/>
    <lineage>
        <taxon>Archaea</taxon>
        <taxon>Thermoproteota</taxon>
        <taxon>Thermoprotei</taxon>
        <taxon>Desulfurococcales</taxon>
        <taxon>Pyrodictiaceae</taxon>
        <taxon>Pyrodictium</taxon>
    </lineage>
</organism>
<reference evidence="1 2" key="1">
    <citation type="submission" date="2023-09" db="EMBL/GenBank/DDBJ databases">
        <title>Pyrofollis japonicus gen. nov. sp. nov., a novel member of the family Pyrodictiaceae isolated from the Iheya North hydrothermal field.</title>
        <authorList>
            <person name="Miyazaki U."/>
            <person name="Sanari M."/>
            <person name="Tame A."/>
            <person name="Kitajima M."/>
            <person name="Okamoto A."/>
            <person name="Sawayama S."/>
            <person name="Miyazaki J."/>
            <person name="Takai K."/>
            <person name="Nakagawa S."/>
        </authorList>
    </citation>
    <scope>NUCLEOTIDE SEQUENCE [LARGE SCALE GENOMIC DNA]</scope>
    <source>
        <strain evidence="1 2">AV2</strain>
    </source>
</reference>
<accession>A0ABN6ZQ54</accession>
<gene>
    <name evidence="1" type="ORF">PABY_01270</name>
</gene>
<proteinExistence type="predicted"/>